<evidence type="ECO:0008006" key="5">
    <source>
        <dbReference type="Google" id="ProtNLM"/>
    </source>
</evidence>
<keyword evidence="4" id="KW-1185">Reference proteome</keyword>
<feature type="transmembrane region" description="Helical" evidence="2">
    <location>
        <begin position="47"/>
        <end position="65"/>
    </location>
</feature>
<dbReference type="EMBL" id="BMXF01000001">
    <property type="protein sequence ID" value="GHB56898.1"/>
    <property type="molecule type" value="Genomic_DNA"/>
</dbReference>
<feature type="compositionally biased region" description="Polar residues" evidence="1">
    <location>
        <begin position="140"/>
        <end position="152"/>
    </location>
</feature>
<dbReference type="AlphaFoldDB" id="A0A8J3D6F8"/>
<feature type="compositionally biased region" description="Basic and acidic residues" evidence="1">
    <location>
        <begin position="160"/>
        <end position="172"/>
    </location>
</feature>
<feature type="region of interest" description="Disordered" evidence="1">
    <location>
        <begin position="136"/>
        <end position="184"/>
    </location>
</feature>
<reference evidence="3 4" key="1">
    <citation type="journal article" date="2014" name="Int. J. Syst. Evol. Microbiol.">
        <title>Complete genome sequence of Corynebacterium casei LMG S-19264T (=DSM 44701T), isolated from a smear-ripened cheese.</title>
        <authorList>
            <consortium name="US DOE Joint Genome Institute (JGI-PGF)"/>
            <person name="Walter F."/>
            <person name="Albersmeier A."/>
            <person name="Kalinowski J."/>
            <person name="Ruckert C."/>
        </authorList>
    </citation>
    <scope>NUCLEOTIDE SEQUENCE [LARGE SCALE GENOMIC DNA]</scope>
    <source>
        <strain evidence="3 4">KCTC 12866</strain>
    </source>
</reference>
<feature type="region of interest" description="Disordered" evidence="1">
    <location>
        <begin position="214"/>
        <end position="238"/>
    </location>
</feature>
<gene>
    <name evidence="3" type="ORF">GCM10007390_07880</name>
</gene>
<evidence type="ECO:0000256" key="2">
    <source>
        <dbReference type="SAM" id="Phobius"/>
    </source>
</evidence>
<sequence length="526" mass="59456">MKTKKFEEILRRKLESLKPDFQEQDWDKFQSFQQHAAPSFWQTYGHWLGYAVAVLTTATVALLYLNQSRQNDALLQEMRELREQIVAGAPAGQSGAGIDSVEAGSMPRGQFAGGERAVVHSDTVYVIEPRVVYRDRPRYENSTTQPGQTEPSGSVAFESGKNRDEHETKKSENPANNEGNSRKERAIKDLSPAPTEDLFQPGQDSPAIARDINASQSEDRKLRSDETSADPVSVDKTPIPIEAPTQERLVLNDVHPLPAPSLPEVGKAAYRRLVNRIPRAARKRDAPVVAKSEKISESRAAQPKPVVAESAEKITKEESLLPEFGLNLPFRVGAGQQWEGHTRAFSLWNEVLFGDHWAVQAGVSWQKLEDQKFFDVKIFDQKMRTDFRRDHADKLPPSFDIFNISTSTRVVRIPLNLTYRNEIGRDLSYFIGAGTNVNLKARQTLSFDFKRPSKDYGQESKERTIAFPLINNVNALVGVEKRWSPIVLQLSSFLTTRFKTFPFLDNRTDVGLQVKVLYEFRADKKK</sequence>
<accession>A0A8J3D6F8</accession>
<evidence type="ECO:0000313" key="4">
    <source>
        <dbReference type="Proteomes" id="UP000598271"/>
    </source>
</evidence>
<feature type="region of interest" description="Disordered" evidence="1">
    <location>
        <begin position="288"/>
        <end position="308"/>
    </location>
</feature>
<organism evidence="3 4">
    <name type="scientific">Persicitalea jodogahamensis</name>
    <dbReference type="NCBI Taxonomy" id="402147"/>
    <lineage>
        <taxon>Bacteria</taxon>
        <taxon>Pseudomonadati</taxon>
        <taxon>Bacteroidota</taxon>
        <taxon>Cytophagia</taxon>
        <taxon>Cytophagales</taxon>
        <taxon>Spirosomataceae</taxon>
        <taxon>Persicitalea</taxon>
    </lineage>
</organism>
<keyword evidence="2" id="KW-1133">Transmembrane helix</keyword>
<evidence type="ECO:0000313" key="3">
    <source>
        <dbReference type="EMBL" id="GHB56898.1"/>
    </source>
</evidence>
<keyword evidence="2" id="KW-0472">Membrane</keyword>
<feature type="compositionally biased region" description="Basic and acidic residues" evidence="1">
    <location>
        <begin position="217"/>
        <end position="226"/>
    </location>
</feature>
<proteinExistence type="predicted"/>
<feature type="compositionally biased region" description="Basic and acidic residues" evidence="1">
    <location>
        <begin position="288"/>
        <end position="297"/>
    </location>
</feature>
<evidence type="ECO:0000256" key="1">
    <source>
        <dbReference type="SAM" id="MobiDB-lite"/>
    </source>
</evidence>
<protein>
    <recommendedName>
        <fullName evidence="5">Outer membrane protein beta-barrel domain-containing protein</fullName>
    </recommendedName>
</protein>
<dbReference type="Proteomes" id="UP000598271">
    <property type="component" value="Unassembled WGS sequence"/>
</dbReference>
<comment type="caution">
    <text evidence="3">The sequence shown here is derived from an EMBL/GenBank/DDBJ whole genome shotgun (WGS) entry which is preliminary data.</text>
</comment>
<keyword evidence="2" id="KW-0812">Transmembrane</keyword>
<name>A0A8J3D6F8_9BACT</name>
<dbReference type="RefSeq" id="WP_189563040.1">
    <property type="nucleotide sequence ID" value="NZ_BMXF01000001.1"/>
</dbReference>